<dbReference type="InterPro" id="IPR052534">
    <property type="entry name" value="Extracell_DNA_Util/SecSys_Comp"/>
</dbReference>
<proteinExistence type="predicted"/>
<dbReference type="RefSeq" id="WP_129610946.1">
    <property type="nucleotide sequence ID" value="NZ_UWOC01000181.1"/>
</dbReference>
<dbReference type="Gene3D" id="3.30.420.380">
    <property type="match status" value="1"/>
</dbReference>
<dbReference type="SUPFAM" id="SSF53067">
    <property type="entry name" value="Actin-like ATPase domain"/>
    <property type="match status" value="1"/>
</dbReference>
<dbReference type="InterPro" id="IPR007813">
    <property type="entry name" value="PilN"/>
</dbReference>
<dbReference type="InterPro" id="IPR043129">
    <property type="entry name" value="ATPase_NBD"/>
</dbReference>
<protein>
    <recommendedName>
        <fullName evidence="4">Pilus assembly protein PilN</fullName>
    </recommendedName>
</protein>
<accession>A0A447CYX0</accession>
<reference evidence="3" key="1">
    <citation type="submission" date="2018-10" db="EMBL/GenBank/DDBJ databases">
        <authorList>
            <person name="Peiro R."/>
            <person name="Begona"/>
            <person name="Cbmso G."/>
            <person name="Lopez M."/>
            <person name="Gonzalez S."/>
            <person name="Sacristan E."/>
            <person name="Castillo E."/>
        </authorList>
    </citation>
    <scope>NUCLEOTIDE SEQUENCE [LARGE SCALE GENOMIC DNA]</scope>
</reference>
<dbReference type="Proteomes" id="UP000289200">
    <property type="component" value="Unassembled WGS sequence"/>
</dbReference>
<dbReference type="OrthoDB" id="8196557at2"/>
<comment type="caution">
    <text evidence="2">The sequence shown here is derived from an EMBL/GenBank/DDBJ whole genome shotgun (WGS) entry which is preliminary data.</text>
</comment>
<keyword evidence="3" id="KW-1185">Reference proteome</keyword>
<evidence type="ECO:0008006" key="4">
    <source>
        <dbReference type="Google" id="ProtNLM"/>
    </source>
</evidence>
<dbReference type="PANTHER" id="PTHR40278:SF1">
    <property type="entry name" value="DNA UTILIZATION PROTEIN HOFN"/>
    <property type="match status" value="1"/>
</dbReference>
<evidence type="ECO:0000256" key="1">
    <source>
        <dbReference type="SAM" id="MobiDB-lite"/>
    </source>
</evidence>
<dbReference type="AlphaFoldDB" id="A0A447CYX0"/>
<evidence type="ECO:0000313" key="3">
    <source>
        <dbReference type="Proteomes" id="UP000289200"/>
    </source>
</evidence>
<organism evidence="2 3">
    <name type="scientific">Rhodoplanes serenus</name>
    <dbReference type="NCBI Taxonomy" id="200615"/>
    <lineage>
        <taxon>Bacteria</taxon>
        <taxon>Pseudomonadati</taxon>
        <taxon>Pseudomonadota</taxon>
        <taxon>Alphaproteobacteria</taxon>
        <taxon>Hyphomicrobiales</taxon>
        <taxon>Nitrobacteraceae</taxon>
        <taxon>Rhodoplanes</taxon>
    </lineage>
</organism>
<dbReference type="PANTHER" id="PTHR40278">
    <property type="entry name" value="DNA UTILIZATION PROTEIN HOFN"/>
    <property type="match status" value="1"/>
</dbReference>
<dbReference type="Pfam" id="PF05137">
    <property type="entry name" value="PilN"/>
    <property type="match status" value="1"/>
</dbReference>
<evidence type="ECO:0000313" key="2">
    <source>
        <dbReference type="EMBL" id="VCU10507.1"/>
    </source>
</evidence>
<dbReference type="EMBL" id="UWOC01000181">
    <property type="protein sequence ID" value="VCU10507.1"/>
    <property type="molecule type" value="Genomic_DNA"/>
</dbReference>
<sequence>MTSLRPLLAPLSRWIDLVAATLVELVEQLSRRRAVRLVELEPGVFVAEDGGRPPPRLAETDLMGAPPLALRTLASRKTVALVLHPSRFLFRPLELPRQAADFLDGIVRSQIDRLTPWSVSEAAFGWSPPAPQGAERIVVTVAATDRSRITAVVETLAAAGARAVTVFASPPDPAADGPAVRVLEHRARGGFDHGRARRVLIGGLAGAAAAAAVGIGAGATASVVLGARQDELAREVSRRRAVLMTRQSPATDPATLARRSLERRKHETQPTVLVLEAVSRLLPDHSYVTEFRIEGNVLRLTGFTRDAPGLIRAIEQSSEFARASFFAPTTRGPSDPGERFHIEATIQPRQGPPS</sequence>
<feature type="region of interest" description="Disordered" evidence="1">
    <location>
        <begin position="329"/>
        <end position="354"/>
    </location>
</feature>
<gene>
    <name evidence="2" type="ORF">RHODGE_RHODGE_04106</name>
</gene>
<name>A0A447CYX0_9BRAD</name>